<feature type="domain" description="Pterin-binding" evidence="10">
    <location>
        <begin position="17"/>
        <end position="275"/>
    </location>
</feature>
<dbReference type="InterPro" id="IPR011005">
    <property type="entry name" value="Dihydropteroate_synth-like_sf"/>
</dbReference>
<comment type="similarity">
    <text evidence="9">Belongs to the DHPS family.</text>
</comment>
<dbReference type="PROSITE" id="PS00792">
    <property type="entry name" value="DHPS_1"/>
    <property type="match status" value="1"/>
</dbReference>
<name>A0A520MHN0_9GAMM</name>
<comment type="function">
    <text evidence="9">Catalyzes the condensation of para-aminobenzoate (pABA) with 6-hydroxymethyl-7,8-dihydropterin diphosphate (DHPt-PP) to form 7,8-dihydropteroate (H2Pte), the immediate precursor of folate derivatives.</text>
</comment>
<dbReference type="InterPro" id="IPR006390">
    <property type="entry name" value="DHP_synth_dom"/>
</dbReference>
<comment type="cofactor">
    <cofactor evidence="2 9">
        <name>Mg(2+)</name>
        <dbReference type="ChEBI" id="CHEBI:18420"/>
    </cofactor>
</comment>
<dbReference type="Proteomes" id="UP000315889">
    <property type="component" value="Unassembled WGS sequence"/>
</dbReference>
<accession>A0A520MHN0</accession>
<dbReference type="Pfam" id="PF00809">
    <property type="entry name" value="Pterin_bind"/>
    <property type="match status" value="1"/>
</dbReference>
<dbReference type="PROSITE" id="PS50972">
    <property type="entry name" value="PTERIN_BINDING"/>
    <property type="match status" value="1"/>
</dbReference>
<evidence type="ECO:0000256" key="6">
    <source>
        <dbReference type="ARBA" id="ARBA00022723"/>
    </source>
</evidence>
<evidence type="ECO:0000256" key="7">
    <source>
        <dbReference type="ARBA" id="ARBA00022842"/>
    </source>
</evidence>
<dbReference type="InterPro" id="IPR000489">
    <property type="entry name" value="Pterin-binding_dom"/>
</dbReference>
<proteinExistence type="inferred from homology"/>
<evidence type="ECO:0000256" key="4">
    <source>
        <dbReference type="ARBA" id="ARBA00012458"/>
    </source>
</evidence>
<evidence type="ECO:0000256" key="8">
    <source>
        <dbReference type="ARBA" id="ARBA00022909"/>
    </source>
</evidence>
<dbReference type="EC" id="2.5.1.15" evidence="4 9"/>
<organism evidence="11 12">
    <name type="scientific">SAR92 clade bacterium</name>
    <dbReference type="NCBI Taxonomy" id="2315479"/>
    <lineage>
        <taxon>Bacteria</taxon>
        <taxon>Pseudomonadati</taxon>
        <taxon>Pseudomonadota</taxon>
        <taxon>Gammaproteobacteria</taxon>
        <taxon>Cellvibrionales</taxon>
        <taxon>Porticoccaceae</taxon>
        <taxon>SAR92 clade</taxon>
    </lineage>
</organism>
<evidence type="ECO:0000256" key="5">
    <source>
        <dbReference type="ARBA" id="ARBA00022679"/>
    </source>
</evidence>
<comment type="caution">
    <text evidence="11">The sequence shown here is derived from an EMBL/GenBank/DDBJ whole genome shotgun (WGS) entry which is preliminary data.</text>
</comment>
<keyword evidence="6 9" id="KW-0479">Metal-binding</keyword>
<dbReference type="GO" id="GO:0046654">
    <property type="term" value="P:tetrahydrofolate biosynthetic process"/>
    <property type="evidence" value="ECO:0007669"/>
    <property type="project" value="UniProtKB-UniPathway"/>
</dbReference>
<dbReference type="NCBIfam" id="TIGR01496">
    <property type="entry name" value="DHPS"/>
    <property type="match status" value="1"/>
</dbReference>
<dbReference type="Gene3D" id="3.20.20.20">
    <property type="entry name" value="Dihydropteroate synthase-like"/>
    <property type="match status" value="1"/>
</dbReference>
<keyword evidence="5 9" id="KW-0808">Transferase</keyword>
<keyword evidence="8 9" id="KW-0289">Folate biosynthesis</keyword>
<evidence type="ECO:0000256" key="3">
    <source>
        <dbReference type="ARBA" id="ARBA00004763"/>
    </source>
</evidence>
<evidence type="ECO:0000259" key="10">
    <source>
        <dbReference type="PROSITE" id="PS50972"/>
    </source>
</evidence>
<evidence type="ECO:0000313" key="11">
    <source>
        <dbReference type="EMBL" id="RZO20735.1"/>
    </source>
</evidence>
<evidence type="ECO:0000256" key="1">
    <source>
        <dbReference type="ARBA" id="ARBA00000012"/>
    </source>
</evidence>
<dbReference type="GO" id="GO:0004156">
    <property type="term" value="F:dihydropteroate synthase activity"/>
    <property type="evidence" value="ECO:0007669"/>
    <property type="project" value="UniProtKB-EC"/>
</dbReference>
<protein>
    <recommendedName>
        <fullName evidence="4 9">Dihydropteroate synthase</fullName>
        <shortName evidence="9">DHPS</shortName>
        <ecNumber evidence="4 9">2.5.1.15</ecNumber>
    </recommendedName>
    <alternativeName>
        <fullName evidence="9">Dihydropteroate pyrophosphorylase</fullName>
    </alternativeName>
</protein>
<dbReference type="UniPathway" id="UPA00077">
    <property type="reaction ID" value="UER00156"/>
</dbReference>
<gene>
    <name evidence="11" type="primary">folP</name>
    <name evidence="11" type="ORF">EVB03_03230</name>
</gene>
<dbReference type="PROSITE" id="PS00793">
    <property type="entry name" value="DHPS_2"/>
    <property type="match status" value="1"/>
</dbReference>
<evidence type="ECO:0000256" key="2">
    <source>
        <dbReference type="ARBA" id="ARBA00001946"/>
    </source>
</evidence>
<comment type="pathway">
    <text evidence="3 9">Cofactor biosynthesis; tetrahydrofolate biosynthesis; 7,8-dihydrofolate from 2-amino-4-hydroxy-6-hydroxymethyl-7,8-dihydropteridine diphosphate and 4-aminobenzoate: step 1/2.</text>
</comment>
<sequence>MAKILQCGSKQLDLSRPAIMGILNVTPDSFSDGGNLYSTNRLDITKTLSAVEQMLSDGANIIDIGGESTRPGAVPVTTQQELDRVIPVLEAIVERFEALVSVDTSTAAVMVEATVKGASLINDVRALSRDGALQAAAQAQLPVCLMHMQNQPKTMQIEPSYTDVVAEVLAFLEERTTTCTQAGMASEQIILDPGFGFGKTLAHNLSLFNAIDQFVETGHPVLVGVSRKTMIGQMLGIERADQRLIGSVAMALLAAQRGAAILRVHDVLETKQAIDAWQTTIREEN</sequence>
<dbReference type="GO" id="GO:0046656">
    <property type="term" value="P:folic acid biosynthetic process"/>
    <property type="evidence" value="ECO:0007669"/>
    <property type="project" value="UniProtKB-KW"/>
</dbReference>
<keyword evidence="7 9" id="KW-0460">Magnesium</keyword>
<dbReference type="GO" id="GO:0005829">
    <property type="term" value="C:cytosol"/>
    <property type="evidence" value="ECO:0007669"/>
    <property type="project" value="TreeGrafter"/>
</dbReference>
<dbReference type="EMBL" id="SHBP01000003">
    <property type="protein sequence ID" value="RZO20735.1"/>
    <property type="molecule type" value="Genomic_DNA"/>
</dbReference>
<dbReference type="AlphaFoldDB" id="A0A520MHN0"/>
<evidence type="ECO:0000313" key="12">
    <source>
        <dbReference type="Proteomes" id="UP000315889"/>
    </source>
</evidence>
<reference evidence="11 12" key="1">
    <citation type="submission" date="2019-02" db="EMBL/GenBank/DDBJ databases">
        <title>Prokaryotic population dynamics and viral predation in marine succession experiment using metagenomics: the confinement effect.</title>
        <authorList>
            <person name="Haro-Moreno J.M."/>
            <person name="Rodriguez-Valera F."/>
            <person name="Lopez-Perez M."/>
        </authorList>
    </citation>
    <scope>NUCLEOTIDE SEQUENCE [LARGE SCALE GENOMIC DNA]</scope>
    <source>
        <strain evidence="11">MED-G170</strain>
    </source>
</reference>
<evidence type="ECO:0000256" key="9">
    <source>
        <dbReference type="RuleBase" id="RU361205"/>
    </source>
</evidence>
<dbReference type="SUPFAM" id="SSF51717">
    <property type="entry name" value="Dihydropteroate synthetase-like"/>
    <property type="match status" value="1"/>
</dbReference>
<dbReference type="GO" id="GO:0046872">
    <property type="term" value="F:metal ion binding"/>
    <property type="evidence" value="ECO:0007669"/>
    <property type="project" value="UniProtKB-KW"/>
</dbReference>
<dbReference type="InterPro" id="IPR045031">
    <property type="entry name" value="DHP_synth-like"/>
</dbReference>
<dbReference type="PANTHER" id="PTHR20941:SF1">
    <property type="entry name" value="FOLIC ACID SYNTHESIS PROTEIN FOL1"/>
    <property type="match status" value="1"/>
</dbReference>
<dbReference type="CDD" id="cd00739">
    <property type="entry name" value="DHPS"/>
    <property type="match status" value="1"/>
</dbReference>
<dbReference type="PANTHER" id="PTHR20941">
    <property type="entry name" value="FOLATE SYNTHESIS PROTEINS"/>
    <property type="match status" value="1"/>
</dbReference>
<comment type="catalytic activity">
    <reaction evidence="1">
        <text>(7,8-dihydropterin-6-yl)methyl diphosphate + 4-aminobenzoate = 7,8-dihydropteroate + diphosphate</text>
        <dbReference type="Rhea" id="RHEA:19949"/>
        <dbReference type="ChEBI" id="CHEBI:17836"/>
        <dbReference type="ChEBI" id="CHEBI:17839"/>
        <dbReference type="ChEBI" id="CHEBI:33019"/>
        <dbReference type="ChEBI" id="CHEBI:72950"/>
        <dbReference type="EC" id="2.5.1.15"/>
    </reaction>
</comment>